<feature type="non-terminal residue" evidence="3">
    <location>
        <position position="265"/>
    </location>
</feature>
<dbReference type="AlphaFoldDB" id="A0A316UQA4"/>
<evidence type="ECO:0000313" key="4">
    <source>
        <dbReference type="Proteomes" id="UP000245884"/>
    </source>
</evidence>
<protein>
    <submittedName>
        <fullName evidence="3">Glycoside hydrolase</fullName>
    </submittedName>
</protein>
<dbReference type="GeneID" id="37025946"/>
<name>A0A316UQA4_9BASI</name>
<feature type="chain" id="PRO_5016233538" evidence="1">
    <location>
        <begin position="23"/>
        <end position="265"/>
    </location>
</feature>
<dbReference type="GO" id="GO:0016787">
    <property type="term" value="F:hydrolase activity"/>
    <property type="evidence" value="ECO:0007669"/>
    <property type="project" value="UniProtKB-KW"/>
</dbReference>
<evidence type="ECO:0000256" key="1">
    <source>
        <dbReference type="SAM" id="SignalP"/>
    </source>
</evidence>
<dbReference type="GO" id="GO:0009277">
    <property type="term" value="C:fungal-type cell wall"/>
    <property type="evidence" value="ECO:0007669"/>
    <property type="project" value="TreeGrafter"/>
</dbReference>
<dbReference type="Proteomes" id="UP000245884">
    <property type="component" value="Unassembled WGS sequence"/>
</dbReference>
<dbReference type="STRING" id="1569628.A0A316UQA4"/>
<keyword evidence="1" id="KW-0732">Signal</keyword>
<gene>
    <name evidence="3" type="ORF">BDZ90DRAFT_211833</name>
</gene>
<dbReference type="PANTHER" id="PTHR34154">
    <property type="entry name" value="ALKALI-SENSITIVE LINKAGE PROTEIN 1"/>
    <property type="match status" value="1"/>
</dbReference>
<evidence type="ECO:0000259" key="2">
    <source>
        <dbReference type="Pfam" id="PF11790"/>
    </source>
</evidence>
<feature type="signal peptide" evidence="1">
    <location>
        <begin position="1"/>
        <end position="22"/>
    </location>
</feature>
<dbReference type="OrthoDB" id="5959761at2759"/>
<feature type="non-terminal residue" evidence="3">
    <location>
        <position position="1"/>
    </location>
</feature>
<keyword evidence="3" id="KW-0378">Hydrolase</keyword>
<feature type="domain" description="Asl1-like glycosyl hydrolase catalytic" evidence="2">
    <location>
        <begin position="27"/>
        <end position="262"/>
    </location>
</feature>
<proteinExistence type="predicted"/>
<dbReference type="PANTHER" id="PTHR34154:SF3">
    <property type="entry name" value="ALKALI-SENSITIVE LINKAGE PROTEIN 1"/>
    <property type="match status" value="1"/>
</dbReference>
<dbReference type="InterPro" id="IPR017853">
    <property type="entry name" value="GH"/>
</dbReference>
<dbReference type="EMBL" id="KZ819668">
    <property type="protein sequence ID" value="PWN27470.1"/>
    <property type="molecule type" value="Genomic_DNA"/>
</dbReference>
<dbReference type="Gene3D" id="3.20.20.80">
    <property type="entry name" value="Glycosidases"/>
    <property type="match status" value="1"/>
</dbReference>
<dbReference type="Pfam" id="PF11790">
    <property type="entry name" value="Glyco_hydro_cc"/>
    <property type="match status" value="1"/>
</dbReference>
<dbReference type="GO" id="GO:0071966">
    <property type="term" value="P:fungal-type cell wall polysaccharide metabolic process"/>
    <property type="evidence" value="ECO:0007669"/>
    <property type="project" value="TreeGrafter"/>
</dbReference>
<reference evidence="3 4" key="1">
    <citation type="journal article" date="2018" name="Mol. Biol. Evol.">
        <title>Broad Genomic Sampling Reveals a Smut Pathogenic Ancestry of the Fungal Clade Ustilaginomycotina.</title>
        <authorList>
            <person name="Kijpornyongpan T."/>
            <person name="Mondo S.J."/>
            <person name="Barry K."/>
            <person name="Sandor L."/>
            <person name="Lee J."/>
            <person name="Lipzen A."/>
            <person name="Pangilinan J."/>
            <person name="LaButti K."/>
            <person name="Hainaut M."/>
            <person name="Henrissat B."/>
            <person name="Grigoriev I.V."/>
            <person name="Spatafora J.W."/>
            <person name="Aime M.C."/>
        </authorList>
    </citation>
    <scope>NUCLEOTIDE SEQUENCE [LARGE SCALE GENOMIC DNA]</scope>
    <source>
        <strain evidence="3 4">MCA 5214</strain>
    </source>
</reference>
<organism evidence="3 4">
    <name type="scientific">Jaminaea rosea</name>
    <dbReference type="NCBI Taxonomy" id="1569628"/>
    <lineage>
        <taxon>Eukaryota</taxon>
        <taxon>Fungi</taxon>
        <taxon>Dikarya</taxon>
        <taxon>Basidiomycota</taxon>
        <taxon>Ustilaginomycotina</taxon>
        <taxon>Exobasidiomycetes</taxon>
        <taxon>Microstromatales</taxon>
        <taxon>Microstromatales incertae sedis</taxon>
        <taxon>Jaminaea</taxon>
    </lineage>
</organism>
<dbReference type="InterPro" id="IPR024655">
    <property type="entry name" value="Asl1_glyco_hydro_catalytic"/>
</dbReference>
<dbReference type="RefSeq" id="XP_025362082.1">
    <property type="nucleotide sequence ID" value="XM_025504123.1"/>
</dbReference>
<keyword evidence="4" id="KW-1185">Reference proteome</keyword>
<sequence>ITMRFLTLALLAFTLAVVSVDARLRLGLAWGTDNRWSKTIAKGNVEWYWHWQEAAVPEMPSNVEYVPNFWGPKYWSKWNQRKQEIKKFNSKRILAFNEPDIAGQSDMSPEYAASVYMKELQPYRKKGVKVSSPQIVWDVKWMDRFLKALRAKGGDVDFMAVHWYGSYKELPALKKWVSKIHSRYNKVVWLTEYGVTQSSHPSQSDIKNFHVQATDFLRNTGYVKRAAWLGCFAVNNPPDSFAAARNAFFNSGGSLRSWSKWYVYS</sequence>
<accession>A0A316UQA4</accession>
<dbReference type="SUPFAM" id="SSF51445">
    <property type="entry name" value="(Trans)glycosidases"/>
    <property type="match status" value="1"/>
</dbReference>
<dbReference type="InterPro" id="IPR053183">
    <property type="entry name" value="ASL1"/>
</dbReference>
<evidence type="ECO:0000313" key="3">
    <source>
        <dbReference type="EMBL" id="PWN27470.1"/>
    </source>
</evidence>